<keyword evidence="1" id="KW-0028">Amino-acid biosynthesis</keyword>
<organism evidence="5 6">
    <name type="scientific">Cylindrotheca closterium</name>
    <dbReference type="NCBI Taxonomy" id="2856"/>
    <lineage>
        <taxon>Eukaryota</taxon>
        <taxon>Sar</taxon>
        <taxon>Stramenopiles</taxon>
        <taxon>Ochrophyta</taxon>
        <taxon>Bacillariophyta</taxon>
        <taxon>Bacillariophyceae</taxon>
        <taxon>Bacillariophycidae</taxon>
        <taxon>Bacillariales</taxon>
        <taxon>Bacillariaceae</taxon>
        <taxon>Cylindrotheca</taxon>
    </lineage>
</organism>
<dbReference type="InterPro" id="IPR056179">
    <property type="entry name" value="DHQS_C"/>
</dbReference>
<dbReference type="GO" id="GO:0009073">
    <property type="term" value="P:aromatic amino acid family biosynthetic process"/>
    <property type="evidence" value="ECO:0007669"/>
    <property type="project" value="UniProtKB-KW"/>
</dbReference>
<dbReference type="PANTHER" id="PTHR33563:SF1">
    <property type="entry name" value="3-DEHYDROQUINATE SYNTHASE"/>
    <property type="match status" value="1"/>
</dbReference>
<feature type="domain" description="3-dehydroquinate synthase N-terminal" evidence="3">
    <location>
        <begin position="39"/>
        <end position="138"/>
    </location>
</feature>
<name>A0AAD2FQN4_9STRA</name>
<sequence length="359" mass="39628">MQVWSQDTGDAMLQLDEKPDVLIQRNDEEGSNFNIDFEGKIYYIDEKSRIVDGRNKRIVGVSMDLRDGQQKVLAVLGSVEWVLIHHSSDEWQMIPAENLIAATRSTGTKLAFLVQKPSDVGGLAHALELGVDALCVNGTTASHHLWEAIFQARTEKQDSLKKRKQTVPIKPSIVTGTGSRLDTKEPVLADRVCVDLVQMLSPDEGCWIGSFAKLMALILSEAETSTYVPTRPFRINAGPVHSYICMADNSTKYLCELQAGDKVLVFNSVAGTSRGVAVGRLKQEVRPCVLIRLETPANQQGQIFLQQAETVRLGHERGKFLRASDLDHEAIDNNKPILLRTLAAGTHIGIAFEGSVEER</sequence>
<dbReference type="AlphaFoldDB" id="A0AAD2FQN4"/>
<evidence type="ECO:0000256" key="1">
    <source>
        <dbReference type="ARBA" id="ARBA00022605"/>
    </source>
</evidence>
<evidence type="ECO:0000259" key="3">
    <source>
        <dbReference type="Pfam" id="PF01959"/>
    </source>
</evidence>
<keyword evidence="2" id="KW-0057">Aromatic amino acid biosynthesis</keyword>
<dbReference type="Pfam" id="PF26558">
    <property type="entry name" value="DHQS_2nd"/>
    <property type="match status" value="1"/>
</dbReference>
<dbReference type="GO" id="GO:0016491">
    <property type="term" value="F:oxidoreductase activity"/>
    <property type="evidence" value="ECO:0007669"/>
    <property type="project" value="InterPro"/>
</dbReference>
<dbReference type="Proteomes" id="UP001295423">
    <property type="component" value="Unassembled WGS sequence"/>
</dbReference>
<evidence type="ECO:0000259" key="4">
    <source>
        <dbReference type="Pfam" id="PF26558"/>
    </source>
</evidence>
<protein>
    <recommendedName>
        <fullName evidence="7">3-dehydroquinate synthase II</fullName>
    </recommendedName>
</protein>
<gene>
    <name evidence="5" type="ORF">CYCCA115_LOCUS12279</name>
</gene>
<evidence type="ECO:0000256" key="2">
    <source>
        <dbReference type="ARBA" id="ARBA00023141"/>
    </source>
</evidence>
<dbReference type="GO" id="GO:0003856">
    <property type="term" value="F:3-dehydroquinate synthase activity"/>
    <property type="evidence" value="ECO:0007669"/>
    <property type="project" value="InterPro"/>
</dbReference>
<dbReference type="GO" id="GO:0008652">
    <property type="term" value="P:amino acid biosynthetic process"/>
    <property type="evidence" value="ECO:0007669"/>
    <property type="project" value="UniProtKB-KW"/>
</dbReference>
<dbReference type="InterPro" id="IPR002812">
    <property type="entry name" value="DHQS"/>
</dbReference>
<dbReference type="Pfam" id="PF01959">
    <property type="entry name" value="DHQS"/>
    <property type="match status" value="1"/>
</dbReference>
<feature type="domain" description="3-dehydroquinate synthase C-terminal" evidence="4">
    <location>
        <begin position="187"/>
        <end position="359"/>
    </location>
</feature>
<evidence type="ECO:0000313" key="5">
    <source>
        <dbReference type="EMBL" id="CAJ1949803.1"/>
    </source>
</evidence>
<dbReference type="PANTHER" id="PTHR33563">
    <property type="match status" value="1"/>
</dbReference>
<dbReference type="InterPro" id="IPR030960">
    <property type="entry name" value="DHQS/DOIS_N"/>
</dbReference>
<evidence type="ECO:0000313" key="6">
    <source>
        <dbReference type="Proteomes" id="UP001295423"/>
    </source>
</evidence>
<dbReference type="EMBL" id="CAKOGP040001758">
    <property type="protein sequence ID" value="CAJ1949803.1"/>
    <property type="molecule type" value="Genomic_DNA"/>
</dbReference>
<reference evidence="5" key="1">
    <citation type="submission" date="2023-08" db="EMBL/GenBank/DDBJ databases">
        <authorList>
            <person name="Audoor S."/>
            <person name="Bilcke G."/>
        </authorList>
    </citation>
    <scope>NUCLEOTIDE SEQUENCE</scope>
</reference>
<evidence type="ECO:0008006" key="7">
    <source>
        <dbReference type="Google" id="ProtNLM"/>
    </source>
</evidence>
<comment type="caution">
    <text evidence="5">The sequence shown here is derived from an EMBL/GenBank/DDBJ whole genome shotgun (WGS) entry which is preliminary data.</text>
</comment>
<accession>A0AAD2FQN4</accession>
<keyword evidence="6" id="KW-1185">Reference proteome</keyword>
<proteinExistence type="predicted"/>